<sequence length="246" mass="29015">FWFLRHCVNRIRIHTSDYELILVDNGSDVGVEFMKKEADKYIRNDKNLGFAVACNQGFEVCEGEFIVCSNNDIFVYRDWARALYWTFSDNPDCGVAMPGLMKQTDDARVALEISEPDLSVNYDKYGRGAEFGSCFMVKKELFDKLKEEDGYVFDERFLKAFSEDRDLWRRVRLMGLETIRTHKTRIFHQGNATVAKLENRKQYTSPNRIYFHKLQELETKENKLTEKEKDSLREDAQREYEDSLKT</sequence>
<feature type="region of interest" description="Disordered" evidence="1">
    <location>
        <begin position="222"/>
        <end position="246"/>
    </location>
</feature>
<name>X0UWI2_9ZZZZ</name>
<reference evidence="3" key="1">
    <citation type="journal article" date="2014" name="Front. Microbiol.">
        <title>High frequency of phylogenetically diverse reductive dehalogenase-homologous genes in deep subseafloor sedimentary metagenomes.</title>
        <authorList>
            <person name="Kawai M."/>
            <person name="Futagami T."/>
            <person name="Toyoda A."/>
            <person name="Takaki Y."/>
            <person name="Nishi S."/>
            <person name="Hori S."/>
            <person name="Arai W."/>
            <person name="Tsubouchi T."/>
            <person name="Morono Y."/>
            <person name="Uchiyama I."/>
            <person name="Ito T."/>
            <person name="Fujiyama A."/>
            <person name="Inagaki F."/>
            <person name="Takami H."/>
        </authorList>
    </citation>
    <scope>NUCLEOTIDE SEQUENCE</scope>
    <source>
        <strain evidence="3">Expedition CK06-06</strain>
    </source>
</reference>
<feature type="domain" description="Glycosyltransferase 2-like" evidence="2">
    <location>
        <begin position="4"/>
        <end position="145"/>
    </location>
</feature>
<protein>
    <recommendedName>
        <fullName evidence="2">Glycosyltransferase 2-like domain-containing protein</fullName>
    </recommendedName>
</protein>
<evidence type="ECO:0000313" key="3">
    <source>
        <dbReference type="EMBL" id="GAG10105.1"/>
    </source>
</evidence>
<dbReference type="PANTHER" id="PTHR43179:SF7">
    <property type="entry name" value="RHAMNOSYLTRANSFERASE WBBL"/>
    <property type="match status" value="1"/>
</dbReference>
<dbReference type="EMBL" id="BARS01022005">
    <property type="protein sequence ID" value="GAG10105.1"/>
    <property type="molecule type" value="Genomic_DNA"/>
</dbReference>
<proteinExistence type="predicted"/>
<comment type="caution">
    <text evidence="3">The sequence shown here is derived from an EMBL/GenBank/DDBJ whole genome shotgun (WGS) entry which is preliminary data.</text>
</comment>
<feature type="non-terminal residue" evidence="3">
    <location>
        <position position="1"/>
    </location>
</feature>
<organism evidence="3">
    <name type="scientific">marine sediment metagenome</name>
    <dbReference type="NCBI Taxonomy" id="412755"/>
    <lineage>
        <taxon>unclassified sequences</taxon>
        <taxon>metagenomes</taxon>
        <taxon>ecological metagenomes</taxon>
    </lineage>
</organism>
<dbReference type="PANTHER" id="PTHR43179">
    <property type="entry name" value="RHAMNOSYLTRANSFERASE WBBL"/>
    <property type="match status" value="1"/>
</dbReference>
<dbReference type="InterPro" id="IPR001173">
    <property type="entry name" value="Glyco_trans_2-like"/>
</dbReference>
<dbReference type="AlphaFoldDB" id="X0UWI2"/>
<dbReference type="InterPro" id="IPR029044">
    <property type="entry name" value="Nucleotide-diphossugar_trans"/>
</dbReference>
<dbReference type="Gene3D" id="3.90.550.10">
    <property type="entry name" value="Spore Coat Polysaccharide Biosynthesis Protein SpsA, Chain A"/>
    <property type="match status" value="1"/>
</dbReference>
<evidence type="ECO:0000256" key="1">
    <source>
        <dbReference type="SAM" id="MobiDB-lite"/>
    </source>
</evidence>
<evidence type="ECO:0000259" key="2">
    <source>
        <dbReference type="Pfam" id="PF00535"/>
    </source>
</evidence>
<dbReference type="SUPFAM" id="SSF53448">
    <property type="entry name" value="Nucleotide-diphospho-sugar transferases"/>
    <property type="match status" value="1"/>
</dbReference>
<accession>X0UWI2</accession>
<gene>
    <name evidence="3" type="ORF">S01H1_35231</name>
</gene>
<dbReference type="Pfam" id="PF00535">
    <property type="entry name" value="Glycos_transf_2"/>
    <property type="match status" value="1"/>
</dbReference>